<evidence type="ECO:0000313" key="3">
    <source>
        <dbReference type="Proteomes" id="UP000835052"/>
    </source>
</evidence>
<comment type="caution">
    <text evidence="2">The sequence shown here is derived from an EMBL/GenBank/DDBJ whole genome shotgun (WGS) entry which is preliminary data.</text>
</comment>
<dbReference type="OrthoDB" id="5842861at2759"/>
<organism evidence="2 3">
    <name type="scientific">Caenorhabditis auriculariae</name>
    <dbReference type="NCBI Taxonomy" id="2777116"/>
    <lineage>
        <taxon>Eukaryota</taxon>
        <taxon>Metazoa</taxon>
        <taxon>Ecdysozoa</taxon>
        <taxon>Nematoda</taxon>
        <taxon>Chromadorea</taxon>
        <taxon>Rhabditida</taxon>
        <taxon>Rhabditina</taxon>
        <taxon>Rhabditomorpha</taxon>
        <taxon>Rhabditoidea</taxon>
        <taxon>Rhabditidae</taxon>
        <taxon>Peloderinae</taxon>
        <taxon>Caenorhabditis</taxon>
    </lineage>
</organism>
<dbReference type="Proteomes" id="UP000835052">
    <property type="component" value="Unassembled WGS sequence"/>
</dbReference>
<accession>A0A8S1H0N8</accession>
<feature type="signal peptide" evidence="1">
    <location>
        <begin position="1"/>
        <end position="17"/>
    </location>
</feature>
<gene>
    <name evidence="2" type="ORF">CAUJ_LOCUS5024</name>
</gene>
<keyword evidence="3" id="KW-1185">Reference proteome</keyword>
<keyword evidence="1" id="KW-0732">Signal</keyword>
<reference evidence="2" key="1">
    <citation type="submission" date="2020-10" db="EMBL/GenBank/DDBJ databases">
        <authorList>
            <person name="Kikuchi T."/>
        </authorList>
    </citation>
    <scope>NUCLEOTIDE SEQUENCE</scope>
    <source>
        <strain evidence="2">NKZ352</strain>
    </source>
</reference>
<dbReference type="PANTHER" id="PTHR35182:SF9">
    <property type="entry name" value="TRANSTHYRETIN-RELATED FAMILY DOMAIN"/>
    <property type="match status" value="1"/>
</dbReference>
<dbReference type="PANTHER" id="PTHR35182">
    <property type="entry name" value="PROTEIN CBG13762"/>
    <property type="match status" value="1"/>
</dbReference>
<sequence>MFNKIAIFLLIVPAVHSAVAVFPTKVGDFLLLDLGKDIHEWHRVRNGQEEVIRYCEDDKQAPSCNRWVDKGMTPVDDGHGSIFANGTLLIDPFELKDAGDYFSNDELERVHYSVDGRYMKLARTRISVIAI</sequence>
<feature type="chain" id="PRO_5035743609" evidence="1">
    <location>
        <begin position="18"/>
        <end position="131"/>
    </location>
</feature>
<protein>
    <submittedName>
        <fullName evidence="2">Uncharacterized protein</fullName>
    </submittedName>
</protein>
<dbReference type="EMBL" id="CAJGYM010000010">
    <property type="protein sequence ID" value="CAD6189105.1"/>
    <property type="molecule type" value="Genomic_DNA"/>
</dbReference>
<evidence type="ECO:0000313" key="2">
    <source>
        <dbReference type="EMBL" id="CAD6189105.1"/>
    </source>
</evidence>
<name>A0A8S1H0N8_9PELO</name>
<evidence type="ECO:0000256" key="1">
    <source>
        <dbReference type="SAM" id="SignalP"/>
    </source>
</evidence>
<dbReference type="AlphaFoldDB" id="A0A8S1H0N8"/>
<proteinExistence type="predicted"/>